<evidence type="ECO:0000259" key="1">
    <source>
        <dbReference type="PROSITE" id="PS51819"/>
    </source>
</evidence>
<dbReference type="InterPro" id="IPR037523">
    <property type="entry name" value="VOC_core"/>
</dbReference>
<dbReference type="Gene3D" id="3.10.180.10">
    <property type="entry name" value="2,3-Dihydroxybiphenyl 1,2-Dioxygenase, domain 1"/>
    <property type="match status" value="1"/>
</dbReference>
<dbReference type="SUPFAM" id="SSF54593">
    <property type="entry name" value="Glyoxalase/Bleomycin resistance protein/Dihydroxybiphenyl dioxygenase"/>
    <property type="match status" value="1"/>
</dbReference>
<organism evidence="2 3">
    <name type="scientific">Streptomyces canarius</name>
    <dbReference type="NCBI Taxonomy" id="285453"/>
    <lineage>
        <taxon>Bacteria</taxon>
        <taxon>Bacillati</taxon>
        <taxon>Actinomycetota</taxon>
        <taxon>Actinomycetes</taxon>
        <taxon>Kitasatosporales</taxon>
        <taxon>Streptomycetaceae</taxon>
        <taxon>Streptomyces</taxon>
    </lineage>
</organism>
<evidence type="ECO:0000313" key="3">
    <source>
        <dbReference type="Proteomes" id="UP000653644"/>
    </source>
</evidence>
<dbReference type="InterPro" id="IPR029068">
    <property type="entry name" value="Glyas_Bleomycin-R_OHBP_Dase"/>
</dbReference>
<proteinExistence type="predicted"/>
<sequence length="200" mass="21635">MTAEPVRFSPDERLEVVTIPVSDVERAKEFYLRLGWRLDRTPPAKVQVTPPGSACSVQFGTGLTTAEPGSAQNMYLCVPDIVAERNRLVELGVEVGDYYHTGGPAPEPGLHPERESYRSHFPFRDPDGNAWLVQEVTSRLPGRIGPGPTAFTSADDLARALRRAAAAHAERPGSTGDADPDWAEWYAAHLVAEQTGGGAS</sequence>
<dbReference type="PROSITE" id="PS51819">
    <property type="entry name" value="VOC"/>
    <property type="match status" value="1"/>
</dbReference>
<dbReference type="EMBL" id="BMVN01000014">
    <property type="protein sequence ID" value="GHA34175.1"/>
    <property type="molecule type" value="Genomic_DNA"/>
</dbReference>
<dbReference type="InterPro" id="IPR053863">
    <property type="entry name" value="Glyoxy/Ble-like_N"/>
</dbReference>
<comment type="caution">
    <text evidence="2">The sequence shown here is derived from an EMBL/GenBank/DDBJ whole genome shotgun (WGS) entry which is preliminary data.</text>
</comment>
<reference evidence="3" key="1">
    <citation type="journal article" date="2019" name="Int. J. Syst. Evol. Microbiol.">
        <title>The Global Catalogue of Microorganisms (GCM) 10K type strain sequencing project: providing services to taxonomists for standard genome sequencing and annotation.</title>
        <authorList>
            <consortium name="The Broad Institute Genomics Platform"/>
            <consortium name="The Broad Institute Genome Sequencing Center for Infectious Disease"/>
            <person name="Wu L."/>
            <person name="Ma J."/>
        </authorList>
    </citation>
    <scope>NUCLEOTIDE SEQUENCE [LARGE SCALE GENOMIC DNA]</scope>
    <source>
        <strain evidence="3">JCM 4733</strain>
    </source>
</reference>
<dbReference type="Proteomes" id="UP000653644">
    <property type="component" value="Unassembled WGS sequence"/>
</dbReference>
<keyword evidence="3" id="KW-1185">Reference proteome</keyword>
<protein>
    <submittedName>
        <fullName evidence="2">Glyoxalase</fullName>
    </submittedName>
</protein>
<dbReference type="Pfam" id="PF22677">
    <property type="entry name" value="Ble-like_N"/>
    <property type="match status" value="1"/>
</dbReference>
<evidence type="ECO:0000313" key="2">
    <source>
        <dbReference type="EMBL" id="GHA34175.1"/>
    </source>
</evidence>
<name>A0ABQ3CRA1_9ACTN</name>
<gene>
    <name evidence="2" type="ORF">GCM10010345_43460</name>
</gene>
<feature type="domain" description="VOC" evidence="1">
    <location>
        <begin position="13"/>
        <end position="136"/>
    </location>
</feature>
<dbReference type="RefSeq" id="WP_189888459.1">
    <property type="nucleotide sequence ID" value="NZ_BMVN01000014.1"/>
</dbReference>
<accession>A0ABQ3CRA1</accession>